<protein>
    <submittedName>
        <fullName evidence="5">Ribose operon repressor</fullName>
    </submittedName>
</protein>
<dbReference type="AlphaFoldDB" id="A0A0D1A7S8"/>
<evidence type="ECO:0000256" key="2">
    <source>
        <dbReference type="ARBA" id="ARBA00023125"/>
    </source>
</evidence>
<feature type="domain" description="HTH lacI-type" evidence="4">
    <location>
        <begin position="2"/>
        <end position="55"/>
    </location>
</feature>
<dbReference type="Pfam" id="PF00356">
    <property type="entry name" value="LacI"/>
    <property type="match status" value="1"/>
</dbReference>
<dbReference type="SUPFAM" id="SSF47413">
    <property type="entry name" value="lambda repressor-like DNA-binding domains"/>
    <property type="match status" value="1"/>
</dbReference>
<dbReference type="InterPro" id="IPR006059">
    <property type="entry name" value="SBP"/>
</dbReference>
<dbReference type="Pfam" id="PF01547">
    <property type="entry name" value="SBP_bac_1"/>
    <property type="match status" value="1"/>
</dbReference>
<dbReference type="SUPFAM" id="SSF53822">
    <property type="entry name" value="Periplasmic binding protein-like I"/>
    <property type="match status" value="1"/>
</dbReference>
<dbReference type="InterPro" id="IPR028082">
    <property type="entry name" value="Peripla_BP_I"/>
</dbReference>
<dbReference type="PROSITE" id="PS00356">
    <property type="entry name" value="HTH_LACI_1"/>
    <property type="match status" value="1"/>
</dbReference>
<evidence type="ECO:0000256" key="1">
    <source>
        <dbReference type="ARBA" id="ARBA00023015"/>
    </source>
</evidence>
<gene>
    <name evidence="5" type="ORF">WDC_0675</name>
</gene>
<accession>A0A0D1A7S8</accession>
<keyword evidence="6" id="KW-1185">Reference proteome</keyword>
<dbReference type="GO" id="GO:0003700">
    <property type="term" value="F:DNA-binding transcription factor activity"/>
    <property type="evidence" value="ECO:0007669"/>
    <property type="project" value="TreeGrafter"/>
</dbReference>
<dbReference type="PROSITE" id="PS50932">
    <property type="entry name" value="HTH_LACI_2"/>
    <property type="match status" value="1"/>
</dbReference>
<dbReference type="Gene3D" id="1.10.260.40">
    <property type="entry name" value="lambda repressor-like DNA-binding domains"/>
    <property type="match status" value="1"/>
</dbReference>
<dbReference type="OrthoDB" id="1639518at2"/>
<dbReference type="EMBL" id="AWTT01000011">
    <property type="protein sequence ID" value="KIS03762.1"/>
    <property type="molecule type" value="Genomic_DNA"/>
</dbReference>
<evidence type="ECO:0000256" key="3">
    <source>
        <dbReference type="ARBA" id="ARBA00023163"/>
    </source>
</evidence>
<dbReference type="SUPFAM" id="SSF53850">
    <property type="entry name" value="Periplasmic binding protein-like II"/>
    <property type="match status" value="1"/>
</dbReference>
<evidence type="ECO:0000313" key="6">
    <source>
        <dbReference type="Proteomes" id="UP000032279"/>
    </source>
</evidence>
<dbReference type="GO" id="GO:0000976">
    <property type="term" value="F:transcription cis-regulatory region binding"/>
    <property type="evidence" value="ECO:0007669"/>
    <property type="project" value="TreeGrafter"/>
</dbReference>
<dbReference type="PANTHER" id="PTHR30146">
    <property type="entry name" value="LACI-RELATED TRANSCRIPTIONAL REPRESSOR"/>
    <property type="match status" value="1"/>
</dbReference>
<dbReference type="InterPro" id="IPR000843">
    <property type="entry name" value="HTH_LacI"/>
</dbReference>
<dbReference type="PATRIC" id="fig|1335616.4.peg.669"/>
<evidence type="ECO:0000259" key="4">
    <source>
        <dbReference type="PROSITE" id="PS50932"/>
    </source>
</evidence>
<sequence>MATIKDVANKAQVSVGTVSNVLNGKTKNLQLVKKVEDAMHELAYYPDVRARNLKKHDNSLVGVIIPNLQNPDCISFLAAVDSKLRENNFGIFLKLTKNNFQIEKKCVEQCLEHHVNGIIIYSPFKDNVSSILKNSSIPSVLISEYNSRFFEGDTATISYDVALKKALTGLQQKKITHTGLIMESELIYENNFLNIYREYYPNNTSDYIKSTDGSQERGFITAFNLFYNHPEIEALIVSNYQIAKGVIKALKMLNLTKVFLIVIKESNWIEDNNNIDAQISVSFKTVGNYITNQLLNAMKNPEIHENIIRVFQANYEESNSAQLIKNETDTTLQFELVDSPAARALKMLSTTYAQQTGININFDLKKYQNLEHDLYDQKIKKSDHYDGFMVDVAWMDSFADQGILLPLNELKQDNPNYFAGFVDGMIDEYGTHNGNLIGIPFLSGAQILFYRKDLFEDKMLKYNFRLTQNEELIPPKNWATFNLIAKYFTRAFNHQSPVEYGISNVSGPNISTTISFLNRLWAYGSDIFDNDGDVIINNKNTCVALQNFKDSYKFTSHEKKLEVWEDVAKEFSTGNVAMCVLYNTDAVNLNDYSKSQAAGNIGFSLIPDNTSVLGGWCLSINPFSKNVNAAKNFILWACSIQNTFPFSLLGGSTLRSKYYKRDDLENIYPWKSLLPNSYKQSRKRIIPVSISNYEQSDKIYTSIIPTELEKFIAGDISVETTVSNMEQKIITFIENHKNE</sequence>
<dbReference type="PANTHER" id="PTHR30146:SF24">
    <property type="entry name" value="XYLOSE OPERON REGULATORY PROTEIN"/>
    <property type="match status" value="1"/>
</dbReference>
<reference evidence="5 6" key="1">
    <citation type="submission" date="2013-08" db="EMBL/GenBank/DDBJ databases">
        <title>Lactobacillus wasatchii sp. WDC04, a late gas producing bacteria isolated from aged chedder cheese.</title>
        <authorList>
            <person name="Oberg C.J."/>
            <person name="Culumber M."/>
            <person name="McMahon D.J."/>
            <person name="Broadbent J.R."/>
            <person name="Oberg T.S."/>
            <person name="Ortaki F."/>
        </authorList>
    </citation>
    <scope>NUCLEOTIDE SEQUENCE [LARGE SCALE GENOMIC DNA]</scope>
    <source>
        <strain evidence="5 6">WDC04</strain>
    </source>
</reference>
<dbReference type="RefSeq" id="WP_044010376.1">
    <property type="nucleotide sequence ID" value="NZ_AWTT01000011.1"/>
</dbReference>
<name>A0A0D1A7S8_9LACO</name>
<keyword evidence="1" id="KW-0805">Transcription regulation</keyword>
<comment type="caution">
    <text evidence="5">The sequence shown here is derived from an EMBL/GenBank/DDBJ whole genome shotgun (WGS) entry which is preliminary data.</text>
</comment>
<keyword evidence="3" id="KW-0804">Transcription</keyword>
<dbReference type="SMART" id="SM00354">
    <property type="entry name" value="HTH_LACI"/>
    <property type="match status" value="1"/>
</dbReference>
<proteinExistence type="predicted"/>
<evidence type="ECO:0000313" key="5">
    <source>
        <dbReference type="EMBL" id="KIS03762.1"/>
    </source>
</evidence>
<dbReference type="Proteomes" id="UP000032279">
    <property type="component" value="Unassembled WGS sequence"/>
</dbReference>
<dbReference type="InterPro" id="IPR010982">
    <property type="entry name" value="Lambda_DNA-bd_dom_sf"/>
</dbReference>
<dbReference type="CDD" id="cd01392">
    <property type="entry name" value="HTH_LacI"/>
    <property type="match status" value="1"/>
</dbReference>
<dbReference type="STRING" id="1335616.WDC_0675"/>
<dbReference type="Gene3D" id="3.40.50.2300">
    <property type="match status" value="2"/>
</dbReference>
<organism evidence="5 6">
    <name type="scientific">Paucilactobacillus wasatchensis</name>
    <dbReference type="NCBI Taxonomy" id="1335616"/>
    <lineage>
        <taxon>Bacteria</taxon>
        <taxon>Bacillati</taxon>
        <taxon>Bacillota</taxon>
        <taxon>Bacilli</taxon>
        <taxon>Lactobacillales</taxon>
        <taxon>Lactobacillaceae</taxon>
        <taxon>Paucilactobacillus</taxon>
    </lineage>
</organism>
<keyword evidence="2" id="KW-0238">DNA-binding</keyword>
<dbReference type="Gene3D" id="3.40.190.10">
    <property type="entry name" value="Periplasmic binding protein-like II"/>
    <property type="match status" value="2"/>
</dbReference>